<dbReference type="GO" id="GO:0000956">
    <property type="term" value="P:nuclear-transcribed mRNA catabolic process"/>
    <property type="evidence" value="ECO:0007669"/>
    <property type="project" value="TreeGrafter"/>
</dbReference>
<dbReference type="PANTHER" id="PTHR12341">
    <property type="entry name" value="5'-&gt;3' EXORIBONUCLEASE"/>
    <property type="match status" value="1"/>
</dbReference>
<evidence type="ECO:0000256" key="2">
    <source>
        <dbReference type="ARBA" id="ARBA00022801"/>
    </source>
</evidence>
<dbReference type="Gene3D" id="1.25.40.1050">
    <property type="match status" value="1"/>
</dbReference>
<feature type="compositionally biased region" description="Basic residues" evidence="5">
    <location>
        <begin position="812"/>
        <end position="834"/>
    </location>
</feature>
<dbReference type="PANTHER" id="PTHR12341:SF7">
    <property type="entry name" value="5'-3' EXORIBONUCLEASE 1"/>
    <property type="match status" value="1"/>
</dbReference>
<reference evidence="9" key="1">
    <citation type="journal article" date="2006" name="PLoS Biol.">
        <title>Macronuclear genome sequence of the ciliate Tetrahymena thermophila, a model eukaryote.</title>
        <authorList>
            <person name="Eisen J.A."/>
            <person name="Coyne R.S."/>
            <person name="Wu M."/>
            <person name="Wu D."/>
            <person name="Thiagarajan M."/>
            <person name="Wortman J.R."/>
            <person name="Badger J.H."/>
            <person name="Ren Q."/>
            <person name="Amedeo P."/>
            <person name="Jones K.M."/>
            <person name="Tallon L.J."/>
            <person name="Delcher A.L."/>
            <person name="Salzberg S.L."/>
            <person name="Silva J.C."/>
            <person name="Haas B.J."/>
            <person name="Majoros W.H."/>
            <person name="Farzad M."/>
            <person name="Carlton J.M."/>
            <person name="Smith R.K. Jr."/>
            <person name="Garg J."/>
            <person name="Pearlman R.E."/>
            <person name="Karrer K.M."/>
            <person name="Sun L."/>
            <person name="Manning G."/>
            <person name="Elde N.C."/>
            <person name="Turkewitz A.P."/>
            <person name="Asai D.J."/>
            <person name="Wilkes D.E."/>
            <person name="Wang Y."/>
            <person name="Cai H."/>
            <person name="Collins K."/>
            <person name="Stewart B.A."/>
            <person name="Lee S.R."/>
            <person name="Wilamowska K."/>
            <person name="Weinberg Z."/>
            <person name="Ruzzo W.L."/>
            <person name="Wloga D."/>
            <person name="Gaertig J."/>
            <person name="Frankel J."/>
            <person name="Tsao C.-C."/>
            <person name="Gorovsky M.A."/>
            <person name="Keeling P.J."/>
            <person name="Waller R.F."/>
            <person name="Patron N.J."/>
            <person name="Cherry J.M."/>
            <person name="Stover N.A."/>
            <person name="Krieger C.J."/>
            <person name="del Toro C."/>
            <person name="Ryder H.F."/>
            <person name="Williamson S.C."/>
            <person name="Barbeau R.A."/>
            <person name="Hamilton E.P."/>
            <person name="Orias E."/>
        </authorList>
    </citation>
    <scope>NUCLEOTIDE SEQUENCE [LARGE SCALE GENOMIC DNA]</scope>
    <source>
        <strain evidence="9">SB210</strain>
    </source>
</reference>
<dbReference type="InterPro" id="IPR004859">
    <property type="entry name" value="Xrn1_N"/>
</dbReference>
<protein>
    <submittedName>
        <fullName evidence="8">XRN 5'-3' exonuclease amine-terminal protein</fullName>
    </submittedName>
</protein>
<dbReference type="InterPro" id="IPR041412">
    <property type="entry name" value="Xrn1_helical"/>
</dbReference>
<evidence type="ECO:0000313" key="8">
    <source>
        <dbReference type="EMBL" id="EAR99904.2"/>
    </source>
</evidence>
<feature type="compositionally biased region" description="Basic and acidic residues" evidence="5">
    <location>
        <begin position="465"/>
        <end position="474"/>
    </location>
</feature>
<gene>
    <name evidence="8" type="ORF">TTHERM_00663830</name>
</gene>
<evidence type="ECO:0000256" key="4">
    <source>
        <dbReference type="ARBA" id="ARBA00038299"/>
    </source>
</evidence>
<dbReference type="GO" id="GO:0004534">
    <property type="term" value="F:5'-3' RNA exonuclease activity"/>
    <property type="evidence" value="ECO:0007669"/>
    <property type="project" value="TreeGrafter"/>
</dbReference>
<dbReference type="GO" id="GO:0003723">
    <property type="term" value="F:RNA binding"/>
    <property type="evidence" value="ECO:0007669"/>
    <property type="project" value="TreeGrafter"/>
</dbReference>
<feature type="compositionally biased region" description="Basic and acidic residues" evidence="5">
    <location>
        <begin position="799"/>
        <end position="811"/>
    </location>
</feature>
<dbReference type="OrthoDB" id="372487at2759"/>
<feature type="compositionally biased region" description="Basic and acidic residues" evidence="5">
    <location>
        <begin position="501"/>
        <end position="510"/>
    </location>
</feature>
<dbReference type="STRING" id="312017.I7MKR8"/>
<keyword evidence="3 8" id="KW-0269">Exonuclease</keyword>
<proteinExistence type="inferred from homology"/>
<dbReference type="GeneID" id="7835896"/>
<dbReference type="Pfam" id="PF17846">
    <property type="entry name" value="XRN_M"/>
    <property type="match status" value="1"/>
</dbReference>
<dbReference type="Proteomes" id="UP000009168">
    <property type="component" value="Unassembled WGS sequence"/>
</dbReference>
<keyword evidence="9" id="KW-1185">Reference proteome</keyword>
<dbReference type="EMBL" id="GG662634">
    <property type="protein sequence ID" value="EAR99904.2"/>
    <property type="molecule type" value="Genomic_DNA"/>
</dbReference>
<keyword evidence="2" id="KW-0378">Hydrolase</keyword>
<comment type="similarity">
    <text evidence="4">Belongs to the 5'-3' exonuclease family.</text>
</comment>
<evidence type="ECO:0000259" key="7">
    <source>
        <dbReference type="Pfam" id="PF17846"/>
    </source>
</evidence>
<dbReference type="InterPro" id="IPR027073">
    <property type="entry name" value="5_3_exoribonuclease"/>
</dbReference>
<dbReference type="InParanoid" id="I7MKR8"/>
<feature type="compositionally biased region" description="Basic residues" evidence="5">
    <location>
        <begin position="475"/>
        <end position="488"/>
    </location>
</feature>
<feature type="region of interest" description="Disordered" evidence="5">
    <location>
        <begin position="437"/>
        <end position="517"/>
    </location>
</feature>
<sequence length="841" mass="99847">MGVPGYFSWIHRKYPYQVRKVRRNGRKKHIDCLYIDVNGICYQYARDEHQYNYLLKPKSLETIFKQVIDHIDSIIELVEPQLQVYLMLDGPCPRAKMNQQRQRRFHAEMHHLTLKDELKKHGFDVKEETVPNNSIAPGTPFMYELNEQLRRYIETRIALSNKAMTDGEADHKEHQVSYKKLQFILSDSNAPGEGEHKILEVIRKHTNLQLTHCIVGADADLLLLSLATIGKRILILRENSKFKGDKTDLEKELQKLKEELSHPQLDLHKEREYDLVDINGLKRVILDKYKKMFDNKQVQNLKYNPMSLMDDFVFLSLFAGNDFLPRQNYMQIKSEKGHKPNILDKLIEKYDSYLETATSYLSDRGFIKYNQIIEFFKQVATIEPKFKNNRIFEAPQKEEKSVFDYVKIMSQKQINNVEDIKDQDLIDYDFKEEDLKLQQTSSVNEETEIPKDIIPISDSDEDQEEQKQSHDKEYHKKNKKEQKKHHNQHDKDNQLASGTEDEQKKQKQNQEDDEEDEIQKILSDEMNGKEIYLKEKLKVTNQQEYDLIIMKYLEGFEFTLLYYFRGIEKASWNYFYPHYYAPLTQDVVEFLERNPKFEVKFVKTQPFQPYKQLLAILHPDNEALLPAEFKGLFKKYLQPFCPQILDIDKYGATMEHMQIIKLPFIDVNVLEQAYQEGEKALEKSKNEYDKNRNIRSQDFIFEYDLNSSINIPVFNKLVHHQIIEKANVHIIPFNHLDATLPDKITNLTVDMEKKNAERQQFEQKKKFKKQDRDDSEEQNQYEKKGKHHYKNDNQDENQEYSKHGHGHDSHKGHQQHGGHEGHHKNFHGTHHQGHNKQEEDD</sequence>
<dbReference type="KEGG" id="tet:TTHERM_00663830"/>
<evidence type="ECO:0000256" key="3">
    <source>
        <dbReference type="ARBA" id="ARBA00022839"/>
    </source>
</evidence>
<feature type="domain" description="Xrn1 helical" evidence="7">
    <location>
        <begin position="307"/>
        <end position="710"/>
    </location>
</feature>
<feature type="region of interest" description="Disordered" evidence="5">
    <location>
        <begin position="755"/>
        <end position="841"/>
    </location>
</feature>
<dbReference type="eggNOG" id="KOG2044">
    <property type="taxonomic scope" value="Eukaryota"/>
</dbReference>
<accession>I7MKR8</accession>
<dbReference type="GO" id="GO:0005634">
    <property type="term" value="C:nucleus"/>
    <property type="evidence" value="ECO:0007669"/>
    <property type="project" value="TreeGrafter"/>
</dbReference>
<evidence type="ECO:0000256" key="1">
    <source>
        <dbReference type="ARBA" id="ARBA00022722"/>
    </source>
</evidence>
<evidence type="ECO:0000256" key="5">
    <source>
        <dbReference type="SAM" id="MobiDB-lite"/>
    </source>
</evidence>
<feature type="compositionally biased region" description="Basic and acidic residues" evidence="5">
    <location>
        <begin position="755"/>
        <end position="764"/>
    </location>
</feature>
<keyword evidence="1" id="KW-0540">Nuclease</keyword>
<dbReference type="Gene3D" id="3.40.50.12390">
    <property type="match status" value="2"/>
</dbReference>
<dbReference type="Pfam" id="PF03159">
    <property type="entry name" value="XRN_N"/>
    <property type="match status" value="1"/>
</dbReference>
<dbReference type="RefSeq" id="XP_001020149.2">
    <property type="nucleotide sequence ID" value="XM_001020149.3"/>
</dbReference>
<dbReference type="AlphaFoldDB" id="I7MKR8"/>
<evidence type="ECO:0000313" key="9">
    <source>
        <dbReference type="Proteomes" id="UP000009168"/>
    </source>
</evidence>
<evidence type="ECO:0000259" key="6">
    <source>
        <dbReference type="Pfam" id="PF03159"/>
    </source>
</evidence>
<feature type="domain" description="Xrn1 N-terminal" evidence="6">
    <location>
        <begin position="1"/>
        <end position="239"/>
    </location>
</feature>
<name>I7MKR8_TETTS</name>
<organism evidence="8 9">
    <name type="scientific">Tetrahymena thermophila (strain SB210)</name>
    <dbReference type="NCBI Taxonomy" id="312017"/>
    <lineage>
        <taxon>Eukaryota</taxon>
        <taxon>Sar</taxon>
        <taxon>Alveolata</taxon>
        <taxon>Ciliophora</taxon>
        <taxon>Intramacronucleata</taxon>
        <taxon>Oligohymenophorea</taxon>
        <taxon>Hymenostomatida</taxon>
        <taxon>Tetrahymenina</taxon>
        <taxon>Tetrahymenidae</taxon>
        <taxon>Tetrahymena</taxon>
    </lineage>
</organism>